<dbReference type="FunFam" id="3.40.640.10:FF:000099">
    <property type="entry name" value="LL-diaminopimelate aminotransferase, chloroplastic"/>
    <property type="match status" value="1"/>
</dbReference>
<sequence>MARINDNYLKLQAGYLFPEISRRISEFTQANPEANVIRLGIGDVTRPLVPAVLKAFHEGVDEMAAVETFHGYGPEQGYDWLAQTIVDKAYKPLGVDLKPSEVFISDGSKCDTGNILDIFDLGNKVAIGDPVYPVYNDTNVMVGRSGEMDDQGYYEGLVYMPCTEENGFNPEFPKEKVDLIYLCFPNNPTGTVATKEQLQGWVDYALANDAIILFDAAYEAYITEAGVPHSIYEIEGSKQCAMEFRSFSKTAGFTGVRCGLTVVPEELMGTTATGEKYSINKLWNRRQCTKFNGVSYPVQKAAAAVYSDEGWAQTKEIIDFYMENARIIREGLTTAGFQCFGGINAPYIWLKTPAGMTSWDFFDKLLNECFVVGTPGSGFGPSGEGYFRLSAFGERDNIVKAVQRIKEKWGK</sequence>
<dbReference type="Gene3D" id="3.90.1150.10">
    <property type="entry name" value="Aspartate Aminotransferase, domain 1"/>
    <property type="match status" value="1"/>
</dbReference>
<dbReference type="InterPro" id="IPR019942">
    <property type="entry name" value="DapL/ALD1"/>
</dbReference>
<comment type="pathway">
    <text evidence="2">Amino-acid biosynthesis; L-lysine biosynthesis via DAP pathway; LL-2,6-diaminopimelate from (S)-tetrahydrodipicolinate (aminotransferase route): step 1/1.</text>
</comment>
<dbReference type="UniPathway" id="UPA00034">
    <property type="reaction ID" value="UER00466"/>
</dbReference>
<evidence type="ECO:0000256" key="2">
    <source>
        <dbReference type="ARBA" id="ARBA00004982"/>
    </source>
</evidence>
<feature type="domain" description="Aminotransferase class I/classII large" evidence="10">
    <location>
        <begin position="35"/>
        <end position="405"/>
    </location>
</feature>
<dbReference type="Proteomes" id="UP000199409">
    <property type="component" value="Unassembled WGS sequence"/>
</dbReference>
<reference evidence="11 12" key="1">
    <citation type="submission" date="2016-10" db="EMBL/GenBank/DDBJ databases">
        <authorList>
            <person name="de Groot N.N."/>
        </authorList>
    </citation>
    <scope>NUCLEOTIDE SEQUENCE [LARGE SCALE GENOMIC DNA]</scope>
    <source>
        <strain evidence="11 12">DSM 7343</strain>
    </source>
</reference>
<keyword evidence="6 11" id="KW-0808">Transferase</keyword>
<dbReference type="RefSeq" id="WP_092344185.1">
    <property type="nucleotide sequence ID" value="NZ_FNQN01000001.1"/>
</dbReference>
<name>A0A1H3VWK3_9BACT</name>
<evidence type="ECO:0000313" key="11">
    <source>
        <dbReference type="EMBL" id="SDZ79187.1"/>
    </source>
</evidence>
<dbReference type="EMBL" id="FNQN01000001">
    <property type="protein sequence ID" value="SDZ79187.1"/>
    <property type="molecule type" value="Genomic_DNA"/>
</dbReference>
<dbReference type="InterPro" id="IPR004839">
    <property type="entry name" value="Aminotransferase_I/II_large"/>
</dbReference>
<evidence type="ECO:0000259" key="10">
    <source>
        <dbReference type="Pfam" id="PF00155"/>
    </source>
</evidence>
<keyword evidence="7" id="KW-0663">Pyridoxal phosphate</keyword>
<evidence type="ECO:0000256" key="5">
    <source>
        <dbReference type="ARBA" id="ARBA00022576"/>
    </source>
</evidence>
<dbReference type="InterPro" id="IPR015422">
    <property type="entry name" value="PyrdxlP-dep_Trfase_small"/>
</dbReference>
<evidence type="ECO:0000256" key="8">
    <source>
        <dbReference type="ARBA" id="ARBA00051934"/>
    </source>
</evidence>
<comment type="catalytic activity">
    <reaction evidence="8">
        <text>(2S,6S)-2,6-diaminopimelate + 2-oxoglutarate = (S)-2,3,4,5-tetrahydrodipicolinate + L-glutamate + H2O + H(+)</text>
        <dbReference type="Rhea" id="RHEA:23988"/>
        <dbReference type="ChEBI" id="CHEBI:15377"/>
        <dbReference type="ChEBI" id="CHEBI:15378"/>
        <dbReference type="ChEBI" id="CHEBI:16810"/>
        <dbReference type="ChEBI" id="CHEBI:16845"/>
        <dbReference type="ChEBI" id="CHEBI:29985"/>
        <dbReference type="ChEBI" id="CHEBI:57609"/>
        <dbReference type="EC" id="2.6.1.83"/>
    </reaction>
</comment>
<dbReference type="SUPFAM" id="SSF53383">
    <property type="entry name" value="PLP-dependent transferases"/>
    <property type="match status" value="1"/>
</dbReference>
<evidence type="ECO:0000256" key="1">
    <source>
        <dbReference type="ARBA" id="ARBA00001933"/>
    </source>
</evidence>
<organism evidence="11 12">
    <name type="scientific">Desulfuromusa kysingii</name>
    <dbReference type="NCBI Taxonomy" id="37625"/>
    <lineage>
        <taxon>Bacteria</taxon>
        <taxon>Pseudomonadati</taxon>
        <taxon>Thermodesulfobacteriota</taxon>
        <taxon>Desulfuromonadia</taxon>
        <taxon>Desulfuromonadales</taxon>
        <taxon>Geopsychrobacteraceae</taxon>
        <taxon>Desulfuromusa</taxon>
    </lineage>
</organism>
<dbReference type="OrthoDB" id="9804474at2"/>
<dbReference type="InterPro" id="IPR015424">
    <property type="entry name" value="PyrdxlP-dep_Trfase"/>
</dbReference>
<dbReference type="Gene3D" id="3.40.640.10">
    <property type="entry name" value="Type I PLP-dependent aspartate aminotransferase-like (Major domain)"/>
    <property type="match status" value="1"/>
</dbReference>
<dbReference type="GO" id="GO:0030170">
    <property type="term" value="F:pyridoxal phosphate binding"/>
    <property type="evidence" value="ECO:0007669"/>
    <property type="project" value="UniProtKB-UniRule"/>
</dbReference>
<dbReference type="AlphaFoldDB" id="A0A1H3VWK3"/>
<dbReference type="GO" id="GO:0009089">
    <property type="term" value="P:lysine biosynthetic process via diaminopimelate"/>
    <property type="evidence" value="ECO:0007669"/>
    <property type="project" value="UniProtKB-UniPathway"/>
</dbReference>
<keyword evidence="12" id="KW-1185">Reference proteome</keyword>
<accession>A0A1H3VWK3</accession>
<evidence type="ECO:0000256" key="7">
    <source>
        <dbReference type="ARBA" id="ARBA00022898"/>
    </source>
</evidence>
<dbReference type="GO" id="GO:0010285">
    <property type="term" value="F:L,L-diaminopimelate aminotransferase activity"/>
    <property type="evidence" value="ECO:0007669"/>
    <property type="project" value="UniProtKB-EC"/>
</dbReference>
<dbReference type="Pfam" id="PF00155">
    <property type="entry name" value="Aminotran_1_2"/>
    <property type="match status" value="1"/>
</dbReference>
<dbReference type="HAMAP" id="MF_01642">
    <property type="entry name" value="DapL_aminotrans_1"/>
    <property type="match status" value="1"/>
</dbReference>
<dbReference type="PANTHER" id="PTHR43144">
    <property type="entry name" value="AMINOTRANSFERASE"/>
    <property type="match status" value="1"/>
</dbReference>
<comment type="cofactor">
    <cofactor evidence="1">
        <name>pyridoxal 5'-phosphate</name>
        <dbReference type="ChEBI" id="CHEBI:597326"/>
    </cofactor>
</comment>
<dbReference type="NCBIfam" id="TIGR03542">
    <property type="entry name" value="DAPAT_plant"/>
    <property type="match status" value="1"/>
</dbReference>
<evidence type="ECO:0000313" key="12">
    <source>
        <dbReference type="Proteomes" id="UP000199409"/>
    </source>
</evidence>
<evidence type="ECO:0000256" key="4">
    <source>
        <dbReference type="ARBA" id="ARBA00018052"/>
    </source>
</evidence>
<gene>
    <name evidence="11" type="ORF">SAMN05660420_00329</name>
</gene>
<evidence type="ECO:0000256" key="3">
    <source>
        <dbReference type="ARBA" id="ARBA00013138"/>
    </source>
</evidence>
<keyword evidence="5 11" id="KW-0032">Aminotransferase</keyword>
<dbReference type="STRING" id="37625.SAMN05660420_00329"/>
<dbReference type="EC" id="2.6.1.83" evidence="3 9"/>
<evidence type="ECO:0000256" key="6">
    <source>
        <dbReference type="ARBA" id="ARBA00022679"/>
    </source>
</evidence>
<evidence type="ECO:0000256" key="9">
    <source>
        <dbReference type="NCBIfam" id="TIGR03542"/>
    </source>
</evidence>
<dbReference type="CDD" id="cd00609">
    <property type="entry name" value="AAT_like"/>
    <property type="match status" value="1"/>
</dbReference>
<proteinExistence type="inferred from homology"/>
<protein>
    <recommendedName>
        <fullName evidence="4 9">LL-diaminopimelate aminotransferase</fullName>
        <ecNumber evidence="3 9">2.6.1.83</ecNumber>
    </recommendedName>
</protein>
<dbReference type="InterPro" id="IPR015421">
    <property type="entry name" value="PyrdxlP-dep_Trfase_major"/>
</dbReference>